<comment type="domain">
    <text evidence="8">The N-terminal domain determines nucleotide recognition and specific binding, while the C-terminal domain determines the specific binding to the target protein.</text>
</comment>
<comment type="caution">
    <text evidence="8">Lacks conserved residue(s) required for the propagation of feature annotation.</text>
</comment>
<comment type="function">
    <text evidence="8">Transfers a GMP moiety from GTP to Mo-molybdopterin (Mo-MPT) cofactor (Moco or molybdenum cofactor) to form Mo-molybdopterin guanine dinucleotide (Mo-MGD) cofactor.</text>
</comment>
<dbReference type="PANTHER" id="PTHR19136:SF81">
    <property type="entry name" value="MOLYBDENUM COFACTOR GUANYLYLTRANSFERASE"/>
    <property type="match status" value="1"/>
</dbReference>
<evidence type="ECO:0000256" key="2">
    <source>
        <dbReference type="ARBA" id="ARBA00022679"/>
    </source>
</evidence>
<evidence type="ECO:0000313" key="11">
    <source>
        <dbReference type="Proteomes" id="UP001232584"/>
    </source>
</evidence>
<evidence type="ECO:0000256" key="4">
    <source>
        <dbReference type="ARBA" id="ARBA00022741"/>
    </source>
</evidence>
<keyword evidence="2 8" id="KW-0808">Transferase</keyword>
<dbReference type="PANTHER" id="PTHR19136">
    <property type="entry name" value="MOLYBDENUM COFACTOR GUANYLYLTRANSFERASE"/>
    <property type="match status" value="1"/>
</dbReference>
<comment type="similarity">
    <text evidence="8">Belongs to the MobA family.</text>
</comment>
<evidence type="ECO:0000256" key="8">
    <source>
        <dbReference type="HAMAP-Rule" id="MF_00316"/>
    </source>
</evidence>
<dbReference type="InterPro" id="IPR029044">
    <property type="entry name" value="Nucleotide-diphossugar_trans"/>
</dbReference>
<dbReference type="HAMAP" id="MF_00316">
    <property type="entry name" value="MobA"/>
    <property type="match status" value="1"/>
</dbReference>
<dbReference type="Proteomes" id="UP001232584">
    <property type="component" value="Unassembled WGS sequence"/>
</dbReference>
<reference evidence="10 11" key="1">
    <citation type="submission" date="2023-07" db="EMBL/GenBank/DDBJ databases">
        <title>Genomic Encyclopedia of Type Strains, Phase IV (KMG-IV): sequencing the most valuable type-strain genomes for metagenomic binning, comparative biology and taxonomic classification.</title>
        <authorList>
            <person name="Goeker M."/>
        </authorList>
    </citation>
    <scope>NUCLEOTIDE SEQUENCE [LARGE SCALE GENOMIC DNA]</scope>
    <source>
        <strain evidence="10 11">DSM 15049</strain>
    </source>
</reference>
<keyword evidence="5 8" id="KW-0460">Magnesium</keyword>
<dbReference type="InterPro" id="IPR025877">
    <property type="entry name" value="MobA-like_NTP_Trfase"/>
</dbReference>
<keyword evidence="6 8" id="KW-0342">GTP-binding</keyword>
<accession>A0ABU0N4X4</accession>
<evidence type="ECO:0000256" key="5">
    <source>
        <dbReference type="ARBA" id="ARBA00022842"/>
    </source>
</evidence>
<dbReference type="Gene3D" id="3.90.550.10">
    <property type="entry name" value="Spore Coat Polysaccharide Biosynthesis Protein SpsA, Chain A"/>
    <property type="match status" value="1"/>
</dbReference>
<evidence type="ECO:0000256" key="1">
    <source>
        <dbReference type="ARBA" id="ARBA00022490"/>
    </source>
</evidence>
<keyword evidence="3 8" id="KW-0479">Metal-binding</keyword>
<evidence type="ECO:0000256" key="6">
    <source>
        <dbReference type="ARBA" id="ARBA00023134"/>
    </source>
</evidence>
<dbReference type="Pfam" id="PF12804">
    <property type="entry name" value="NTP_transf_3"/>
    <property type="match status" value="1"/>
</dbReference>
<feature type="binding site" evidence="8">
    <location>
        <begin position="10"/>
        <end position="12"/>
    </location>
    <ligand>
        <name>GTP</name>
        <dbReference type="ChEBI" id="CHEBI:37565"/>
    </ligand>
</feature>
<comment type="caution">
    <text evidence="10">The sequence shown here is derived from an EMBL/GenBank/DDBJ whole genome shotgun (WGS) entry which is preliminary data.</text>
</comment>
<comment type="catalytic activity">
    <reaction evidence="8">
        <text>Mo-molybdopterin + GTP + H(+) = Mo-molybdopterin guanine dinucleotide + diphosphate</text>
        <dbReference type="Rhea" id="RHEA:34243"/>
        <dbReference type="ChEBI" id="CHEBI:15378"/>
        <dbReference type="ChEBI" id="CHEBI:33019"/>
        <dbReference type="ChEBI" id="CHEBI:37565"/>
        <dbReference type="ChEBI" id="CHEBI:71302"/>
        <dbReference type="ChEBI" id="CHEBI:71310"/>
        <dbReference type="EC" id="2.7.7.77"/>
    </reaction>
</comment>
<dbReference type="GO" id="GO:0061603">
    <property type="term" value="F:molybdenum cofactor guanylyltransferase activity"/>
    <property type="evidence" value="ECO:0007669"/>
    <property type="project" value="UniProtKB-EC"/>
</dbReference>
<keyword evidence="4 8" id="KW-0547">Nucleotide-binding</keyword>
<comment type="cofactor">
    <cofactor evidence="8">
        <name>Mg(2+)</name>
        <dbReference type="ChEBI" id="CHEBI:18420"/>
    </cofactor>
</comment>
<dbReference type="EC" id="2.7.7.77" evidence="8"/>
<comment type="subcellular location">
    <subcellularLocation>
        <location evidence="8">Cytoplasm</location>
    </subcellularLocation>
</comment>
<keyword evidence="11" id="KW-1185">Reference proteome</keyword>
<feature type="binding site" evidence="8">
    <location>
        <position position="22"/>
    </location>
    <ligand>
        <name>GTP</name>
        <dbReference type="ChEBI" id="CHEBI:37565"/>
    </ligand>
</feature>
<sequence length="205" mass="24084">MNLCKSAVILAGGKSSRMKFDKQFLVIYEKRLVYDLANKLKKHFNEIIIVTNKPEFYNDCDYKIVSDEIKDCGPLSGIHIGLKSANSEYVYFLACDMPNIDDNYIKFLKYNVSEENDAYISKFDNFAEPFHAIYKKSLFNDIEKFLLESDKKSIIRFLESKNKNIVYLNKDDFNKNNFNKNIFINLNNQQDLHNFIKEVEINGDY</sequence>
<protein>
    <recommendedName>
        <fullName evidence="8">Probable molybdenum cofactor guanylyltransferase</fullName>
        <shortName evidence="8">MoCo guanylyltransferase</shortName>
        <ecNumber evidence="8">2.7.7.77</ecNumber>
    </recommendedName>
    <alternativeName>
        <fullName evidence="8">GTP:molybdopterin guanylyltransferase</fullName>
    </alternativeName>
    <alternativeName>
        <fullName evidence="8">Mo-MPT guanylyltransferase</fullName>
    </alternativeName>
    <alternativeName>
        <fullName evidence="8">Molybdopterin guanylyltransferase</fullName>
    </alternativeName>
    <alternativeName>
        <fullName evidence="8">Molybdopterin-guanine dinucleotide synthase</fullName>
        <shortName evidence="8">MGD synthase</shortName>
    </alternativeName>
</protein>
<organism evidence="10 11">
    <name type="scientific">Paraclostridium ghonii</name>
    <dbReference type="NCBI Taxonomy" id="29358"/>
    <lineage>
        <taxon>Bacteria</taxon>
        <taxon>Bacillati</taxon>
        <taxon>Bacillota</taxon>
        <taxon>Clostridia</taxon>
        <taxon>Peptostreptococcales</taxon>
        <taxon>Peptostreptococcaceae</taxon>
        <taxon>Paraclostridium</taxon>
    </lineage>
</organism>
<keyword evidence="7 8" id="KW-0501">Molybdenum cofactor biosynthesis</keyword>
<evidence type="ECO:0000256" key="3">
    <source>
        <dbReference type="ARBA" id="ARBA00022723"/>
    </source>
</evidence>
<feature type="binding site" evidence="8">
    <location>
        <position position="96"/>
    </location>
    <ligand>
        <name>Mg(2+)</name>
        <dbReference type="ChEBI" id="CHEBI:18420"/>
    </ligand>
</feature>
<proteinExistence type="inferred from homology"/>
<dbReference type="RefSeq" id="WP_307509220.1">
    <property type="nucleotide sequence ID" value="NZ_BAAACE010000028.1"/>
</dbReference>
<dbReference type="InterPro" id="IPR013482">
    <property type="entry name" value="Molybde_CF_guanTrfase"/>
</dbReference>
<dbReference type="EMBL" id="JAUSWG010000014">
    <property type="protein sequence ID" value="MDQ0557751.1"/>
    <property type="molecule type" value="Genomic_DNA"/>
</dbReference>
<evidence type="ECO:0000259" key="9">
    <source>
        <dbReference type="Pfam" id="PF12804"/>
    </source>
</evidence>
<keyword evidence="1 8" id="KW-0963">Cytoplasm</keyword>
<keyword evidence="10" id="KW-0548">Nucleotidyltransferase</keyword>
<feature type="binding site" evidence="8">
    <location>
        <position position="67"/>
    </location>
    <ligand>
        <name>GTP</name>
        <dbReference type="ChEBI" id="CHEBI:37565"/>
    </ligand>
</feature>
<feature type="domain" description="MobA-like NTP transferase" evidence="9">
    <location>
        <begin position="7"/>
        <end position="158"/>
    </location>
</feature>
<evidence type="ECO:0000313" key="10">
    <source>
        <dbReference type="EMBL" id="MDQ0557751.1"/>
    </source>
</evidence>
<gene>
    <name evidence="8" type="primary">mobA</name>
    <name evidence="10" type="ORF">QOZ92_002886</name>
</gene>
<evidence type="ECO:0000256" key="7">
    <source>
        <dbReference type="ARBA" id="ARBA00023150"/>
    </source>
</evidence>
<feature type="binding site" evidence="8">
    <location>
        <position position="96"/>
    </location>
    <ligand>
        <name>GTP</name>
        <dbReference type="ChEBI" id="CHEBI:37565"/>
    </ligand>
</feature>
<dbReference type="CDD" id="cd02503">
    <property type="entry name" value="MobA"/>
    <property type="match status" value="1"/>
</dbReference>
<name>A0ABU0N4X4_9FIRM</name>
<dbReference type="SUPFAM" id="SSF53448">
    <property type="entry name" value="Nucleotide-diphospho-sugar transferases"/>
    <property type="match status" value="1"/>
</dbReference>